<keyword evidence="3" id="KW-0028">Amino-acid biosynthesis</keyword>
<keyword evidence="5" id="KW-0486">Methionine biosynthesis</keyword>
<dbReference type="Pfam" id="PF01048">
    <property type="entry name" value="PNP_UDP_1"/>
    <property type="match status" value="1"/>
</dbReference>
<keyword evidence="8" id="KW-1185">Reference proteome</keyword>
<dbReference type="EC" id="3.2.2.9" evidence="2"/>
<protein>
    <recommendedName>
        <fullName evidence="2">adenosylhomocysteine nucleosidase</fullName>
        <ecNumber evidence="2">3.2.2.9</ecNumber>
    </recommendedName>
</protein>
<evidence type="ECO:0000256" key="5">
    <source>
        <dbReference type="ARBA" id="ARBA00023167"/>
    </source>
</evidence>
<dbReference type="InterPro" id="IPR035994">
    <property type="entry name" value="Nucleoside_phosphorylase_sf"/>
</dbReference>
<proteinExistence type="predicted"/>
<dbReference type="GO" id="GO:0008930">
    <property type="term" value="F:methylthioadenosine nucleosidase activity"/>
    <property type="evidence" value="ECO:0007669"/>
    <property type="project" value="InterPro"/>
</dbReference>
<evidence type="ECO:0000313" key="7">
    <source>
        <dbReference type="EMBL" id="BDR56149.1"/>
    </source>
</evidence>
<dbReference type="KEGG" id="xak:KIMC2_07110"/>
<dbReference type="AlphaFoldDB" id="A0AAU9DKU7"/>
<dbReference type="GO" id="GO:0019284">
    <property type="term" value="P:L-methionine salvage from S-adenosylmethionine"/>
    <property type="evidence" value="ECO:0007669"/>
    <property type="project" value="TreeGrafter"/>
</dbReference>
<reference evidence="7 8" key="1">
    <citation type="journal article" date="2023" name="Microbiol. Spectr.">
        <title>Symbiosis of Carpenter Bees with Uncharacterized Lactic Acid Bacteria Showing NAD Auxotrophy.</title>
        <authorList>
            <person name="Kawasaki S."/>
            <person name="Ozawa K."/>
            <person name="Mori T."/>
            <person name="Yamamoto A."/>
            <person name="Ito M."/>
            <person name="Ohkuma M."/>
            <person name="Sakamoto M."/>
            <person name="Matsutani M."/>
        </authorList>
    </citation>
    <scope>NUCLEOTIDE SEQUENCE [LARGE SCALE GENOMIC DNA]</scope>
    <source>
        <strain evidence="7 8">KimC2</strain>
    </source>
</reference>
<dbReference type="PANTHER" id="PTHR46832">
    <property type="entry name" value="5'-METHYLTHIOADENOSINE/S-ADENOSYLHOMOCYSTEINE NUCLEOSIDASE"/>
    <property type="match status" value="1"/>
</dbReference>
<keyword evidence="4" id="KW-0378">Hydrolase</keyword>
<dbReference type="Proteomes" id="UP001321804">
    <property type="component" value="Chromosome"/>
</dbReference>
<evidence type="ECO:0000313" key="8">
    <source>
        <dbReference type="Proteomes" id="UP001321804"/>
    </source>
</evidence>
<dbReference type="GO" id="GO:0019509">
    <property type="term" value="P:L-methionine salvage from methylthioadenosine"/>
    <property type="evidence" value="ECO:0007669"/>
    <property type="project" value="InterPro"/>
</dbReference>
<dbReference type="GO" id="GO:0008782">
    <property type="term" value="F:adenosylhomocysteine nucleosidase activity"/>
    <property type="evidence" value="ECO:0007669"/>
    <property type="project" value="UniProtKB-EC"/>
</dbReference>
<evidence type="ECO:0000256" key="1">
    <source>
        <dbReference type="ARBA" id="ARBA00004945"/>
    </source>
</evidence>
<dbReference type="InterPro" id="IPR010049">
    <property type="entry name" value="MTA_SAH_Nsdase"/>
</dbReference>
<organism evidence="7 8">
    <name type="scientific">Xylocopilactobacillus apis</name>
    <dbReference type="NCBI Taxonomy" id="2932183"/>
    <lineage>
        <taxon>Bacteria</taxon>
        <taxon>Bacillati</taxon>
        <taxon>Bacillota</taxon>
        <taxon>Bacilli</taxon>
        <taxon>Lactobacillales</taxon>
        <taxon>Lactobacillaceae</taxon>
        <taxon>Xylocopilactobacillus</taxon>
    </lineage>
</organism>
<dbReference type="PANTHER" id="PTHR46832:SF1">
    <property type="entry name" value="5'-METHYLTHIOADENOSINE_S-ADENOSYLHOMOCYSTEINE NUCLEOSIDASE"/>
    <property type="match status" value="1"/>
</dbReference>
<dbReference type="Gene3D" id="3.40.50.1580">
    <property type="entry name" value="Nucleoside phosphorylase domain"/>
    <property type="match status" value="1"/>
</dbReference>
<evidence type="ECO:0000259" key="6">
    <source>
        <dbReference type="Pfam" id="PF01048"/>
    </source>
</evidence>
<dbReference type="CDD" id="cd09008">
    <property type="entry name" value="MTAN"/>
    <property type="match status" value="1"/>
</dbReference>
<dbReference type="EMBL" id="AP026801">
    <property type="protein sequence ID" value="BDR56149.1"/>
    <property type="molecule type" value="Genomic_DNA"/>
</dbReference>
<feature type="domain" description="Nucleoside phosphorylase" evidence="6">
    <location>
        <begin position="4"/>
        <end position="228"/>
    </location>
</feature>
<dbReference type="SUPFAM" id="SSF53167">
    <property type="entry name" value="Purine and uridine phosphorylases"/>
    <property type="match status" value="1"/>
</dbReference>
<dbReference type="RefSeq" id="WP_317698019.1">
    <property type="nucleotide sequence ID" value="NZ_AP026801.1"/>
</dbReference>
<gene>
    <name evidence="7" type="primary">mtn</name>
    <name evidence="7" type="ORF">KIMC2_07110</name>
</gene>
<evidence type="ECO:0000256" key="2">
    <source>
        <dbReference type="ARBA" id="ARBA00011974"/>
    </source>
</evidence>
<dbReference type="GO" id="GO:0009164">
    <property type="term" value="P:nucleoside catabolic process"/>
    <property type="evidence" value="ECO:0007669"/>
    <property type="project" value="InterPro"/>
</dbReference>
<evidence type="ECO:0000256" key="4">
    <source>
        <dbReference type="ARBA" id="ARBA00022801"/>
    </source>
</evidence>
<dbReference type="InterPro" id="IPR000845">
    <property type="entry name" value="Nucleoside_phosphorylase_d"/>
</dbReference>
<comment type="pathway">
    <text evidence="1">Amino-acid biosynthesis; L-methionine biosynthesis via salvage pathway; S-methyl-5-thio-alpha-D-ribose 1-phosphate from S-methyl-5'-thioadenosine (hydrolase route): step 1/2.</text>
</comment>
<dbReference type="GO" id="GO:0005829">
    <property type="term" value="C:cytosol"/>
    <property type="evidence" value="ECO:0007669"/>
    <property type="project" value="TreeGrafter"/>
</dbReference>
<accession>A0AAU9DKU7</accession>
<dbReference type="NCBIfam" id="NF004079">
    <property type="entry name" value="PRK05584.1"/>
    <property type="match status" value="1"/>
</dbReference>
<evidence type="ECO:0000256" key="3">
    <source>
        <dbReference type="ARBA" id="ARBA00022605"/>
    </source>
</evidence>
<name>A0AAU9DKU7_9LACO</name>
<sequence length="235" mass="26169">MKDILIICAMDEEITRFTEMFYFEDKQISENFHYYEGEKGNLRLRLAKSGIGKVQVAMTTSYLISQRQPDLVINTGSAGAIDPNVRQRDCIIADGAFYHDVDMTAFGYELGQLSGHDLIFKTEPSLTDQLMEIDQKLYGAHAKRGLIATGDSFVSSNELKNKIFTEFPKPLCAEMEGAAIGQVCSEFGVEFGEIRSISDDNPDESANQFDETIDDAGLMAAEVAIEYINQLSDKN</sequence>
<dbReference type="NCBIfam" id="TIGR01704">
    <property type="entry name" value="MTA_SAH-Nsdase"/>
    <property type="match status" value="1"/>
</dbReference>